<evidence type="ECO:0000256" key="1">
    <source>
        <dbReference type="SAM" id="Phobius"/>
    </source>
</evidence>
<feature type="transmembrane region" description="Helical" evidence="1">
    <location>
        <begin position="90"/>
        <end position="107"/>
    </location>
</feature>
<evidence type="ECO:0008006" key="4">
    <source>
        <dbReference type="Google" id="ProtNLM"/>
    </source>
</evidence>
<dbReference type="EMBL" id="QKYV01000010">
    <property type="protein sequence ID" value="PZW37778.1"/>
    <property type="molecule type" value="Genomic_DNA"/>
</dbReference>
<sequence>MTLSEYVKKRNGVSIGNPKSLRYNLYKSFGAVNFSTFWNFWNPIFGYYLGKFIFKPLKSIFSVSISLIFTFLLCGLIHDMVTLIFKGSTSFLFSVWFLIMSLAVLITRHLKQDHSKQKWVIHASINLSIISFCFLLSLYFTRILIKP</sequence>
<name>A0A2W7HYN1_9FLAO</name>
<evidence type="ECO:0000313" key="2">
    <source>
        <dbReference type="EMBL" id="PZW37778.1"/>
    </source>
</evidence>
<evidence type="ECO:0000313" key="3">
    <source>
        <dbReference type="Proteomes" id="UP000249542"/>
    </source>
</evidence>
<dbReference type="Proteomes" id="UP000249542">
    <property type="component" value="Unassembled WGS sequence"/>
</dbReference>
<comment type="caution">
    <text evidence="2">The sequence shown here is derived from an EMBL/GenBank/DDBJ whole genome shotgun (WGS) entry which is preliminary data.</text>
</comment>
<proteinExistence type="predicted"/>
<protein>
    <recommendedName>
        <fullName evidence="4">Acyltransferase</fullName>
    </recommendedName>
</protein>
<feature type="transmembrane region" description="Helical" evidence="1">
    <location>
        <begin position="119"/>
        <end position="140"/>
    </location>
</feature>
<gene>
    <name evidence="2" type="ORF">LX95_02792</name>
</gene>
<keyword evidence="1" id="KW-0472">Membrane</keyword>
<feature type="transmembrane region" description="Helical" evidence="1">
    <location>
        <begin position="28"/>
        <end position="48"/>
    </location>
</feature>
<reference evidence="2 3" key="1">
    <citation type="submission" date="2018-06" db="EMBL/GenBank/DDBJ databases">
        <title>Genomic Encyclopedia of Archaeal and Bacterial Type Strains, Phase II (KMG-II): from individual species to whole genera.</title>
        <authorList>
            <person name="Goeker M."/>
        </authorList>
    </citation>
    <scope>NUCLEOTIDE SEQUENCE [LARGE SCALE GENOMIC DNA]</scope>
    <source>
        <strain evidence="2 3">DSM 15361</strain>
    </source>
</reference>
<organism evidence="2 3">
    <name type="scientific">Mesonia algae</name>
    <dbReference type="NCBI Taxonomy" id="213248"/>
    <lineage>
        <taxon>Bacteria</taxon>
        <taxon>Pseudomonadati</taxon>
        <taxon>Bacteroidota</taxon>
        <taxon>Flavobacteriia</taxon>
        <taxon>Flavobacteriales</taxon>
        <taxon>Flavobacteriaceae</taxon>
        <taxon>Mesonia</taxon>
    </lineage>
</organism>
<keyword evidence="1" id="KW-1133">Transmembrane helix</keyword>
<keyword evidence="1" id="KW-0812">Transmembrane</keyword>
<dbReference type="AlphaFoldDB" id="A0A2W7HYN1"/>
<accession>A0A2W7HYN1</accession>
<feature type="transmembrane region" description="Helical" evidence="1">
    <location>
        <begin position="60"/>
        <end position="78"/>
    </location>
</feature>
<keyword evidence="3" id="KW-1185">Reference proteome</keyword>